<feature type="transmembrane region" description="Helical" evidence="1">
    <location>
        <begin position="6"/>
        <end position="27"/>
    </location>
</feature>
<protein>
    <recommendedName>
        <fullName evidence="4">TrkA family protein</fullName>
    </recommendedName>
</protein>
<comment type="caution">
    <text evidence="2">The sequence shown here is derived from an EMBL/GenBank/DDBJ whole genome shotgun (WGS) entry which is preliminary data.</text>
</comment>
<keyword evidence="1" id="KW-1133">Transmembrane helix</keyword>
<dbReference type="SUPFAM" id="SSF116726">
    <property type="entry name" value="TrkA C-terminal domain-like"/>
    <property type="match status" value="1"/>
</dbReference>
<evidence type="ECO:0000313" key="2">
    <source>
        <dbReference type="EMBL" id="PSL34390.1"/>
    </source>
</evidence>
<dbReference type="GO" id="GO:0006813">
    <property type="term" value="P:potassium ion transport"/>
    <property type="evidence" value="ECO:0007669"/>
    <property type="project" value="InterPro"/>
</dbReference>
<proteinExistence type="predicted"/>
<dbReference type="RefSeq" id="WP_106534036.1">
    <property type="nucleotide sequence ID" value="NZ_PYAT01000009.1"/>
</dbReference>
<evidence type="ECO:0000313" key="3">
    <source>
        <dbReference type="Proteomes" id="UP000242682"/>
    </source>
</evidence>
<reference evidence="2 3" key="1">
    <citation type="submission" date="2018-03" db="EMBL/GenBank/DDBJ databases">
        <title>Genomic Encyclopedia of Type Strains, Phase III (KMG-III): the genomes of soil and plant-associated and newly described type strains.</title>
        <authorList>
            <person name="Whitman W."/>
        </authorList>
    </citation>
    <scope>NUCLEOTIDE SEQUENCE [LARGE SCALE GENOMIC DNA]</scope>
    <source>
        <strain evidence="2 3">CGMCC 1.12259</strain>
    </source>
</reference>
<dbReference type="AlphaFoldDB" id="A0A2P8GKA9"/>
<name>A0A2P8GKA9_9BACL</name>
<gene>
    <name evidence="2" type="ORF">B0H99_109118</name>
</gene>
<dbReference type="Gene3D" id="3.30.70.1450">
    <property type="entry name" value="Regulator of K+ conductance, C-terminal domain"/>
    <property type="match status" value="1"/>
</dbReference>
<feature type="transmembrane region" description="Helical" evidence="1">
    <location>
        <begin position="94"/>
        <end position="111"/>
    </location>
</feature>
<feature type="transmembrane region" description="Helical" evidence="1">
    <location>
        <begin position="69"/>
        <end position="88"/>
    </location>
</feature>
<keyword evidence="1" id="KW-0812">Transmembrane</keyword>
<keyword evidence="3" id="KW-1185">Reference proteome</keyword>
<sequence length="226" mass="25761">MGEFLFILIYLSIMLLVIEIATMLFVATGLKKQIARYQVISMLTATGFTTDEASLIIDHPIRRKISATVILFGYFSLAVMISSIASLLSNDLRINNMLVFVGALFVILMILRSGKVKKFLVAKFEHELDEEYDLEDWPLKTALSLKEEDMVALVDIKEGSKYDSLRAEELIMKDADLHLLFIRRGDEILRKDLFNEKLQVGDKIMIFGEKDHIKKDFADMLSDSAK</sequence>
<dbReference type="InterPro" id="IPR036721">
    <property type="entry name" value="RCK_C_sf"/>
</dbReference>
<evidence type="ECO:0000256" key="1">
    <source>
        <dbReference type="SAM" id="Phobius"/>
    </source>
</evidence>
<organism evidence="2 3">
    <name type="scientific">Planomicrobium soli</name>
    <dbReference type="NCBI Taxonomy" id="1176648"/>
    <lineage>
        <taxon>Bacteria</taxon>
        <taxon>Bacillati</taxon>
        <taxon>Bacillota</taxon>
        <taxon>Bacilli</taxon>
        <taxon>Bacillales</taxon>
        <taxon>Caryophanaceae</taxon>
        <taxon>Planomicrobium</taxon>
    </lineage>
</organism>
<accession>A0A2P8GKA9</accession>
<dbReference type="OrthoDB" id="369355at2"/>
<dbReference type="EMBL" id="PYAT01000009">
    <property type="protein sequence ID" value="PSL34390.1"/>
    <property type="molecule type" value="Genomic_DNA"/>
</dbReference>
<keyword evidence="1" id="KW-0472">Membrane</keyword>
<evidence type="ECO:0008006" key="4">
    <source>
        <dbReference type="Google" id="ProtNLM"/>
    </source>
</evidence>
<dbReference type="Proteomes" id="UP000242682">
    <property type="component" value="Unassembled WGS sequence"/>
</dbReference>